<keyword evidence="4" id="KW-0486">Methionine biosynthesis</keyword>
<feature type="binding site" evidence="4">
    <location>
        <position position="228"/>
    </location>
    <ligand>
        <name>substrate</name>
    </ligand>
</feature>
<name>A0A975FZU6_9CAUL</name>
<dbReference type="InterPro" id="IPR033752">
    <property type="entry name" value="MetA_family"/>
</dbReference>
<feature type="site" description="Important for substrate specificity" evidence="4">
    <location>
        <position position="172"/>
    </location>
</feature>
<keyword evidence="3 4" id="KW-0012">Acyltransferase</keyword>
<dbReference type="KEGG" id="caul:KCG34_22955"/>
<dbReference type="GO" id="GO:0005737">
    <property type="term" value="C:cytoplasm"/>
    <property type="evidence" value="ECO:0007669"/>
    <property type="project" value="UniProtKB-SubCell"/>
</dbReference>
<dbReference type="HAMAP" id="MF_00295">
    <property type="entry name" value="MetA_acyltransf"/>
    <property type="match status" value="1"/>
</dbReference>
<keyword evidence="4" id="KW-0963">Cytoplasm</keyword>
<dbReference type="Pfam" id="PF04204">
    <property type="entry name" value="HTS"/>
    <property type="match status" value="1"/>
</dbReference>
<evidence type="ECO:0000256" key="4">
    <source>
        <dbReference type="HAMAP-Rule" id="MF_00295"/>
    </source>
</evidence>
<evidence type="ECO:0000256" key="2">
    <source>
        <dbReference type="ARBA" id="ARBA00022679"/>
    </source>
</evidence>
<protein>
    <recommendedName>
        <fullName evidence="4">Homoserine O-succinyltransferase</fullName>
        <shortName evidence="4">HST</shortName>
        <ecNumber evidence="4">2.3.1.46</ecNumber>
    </recommendedName>
    <alternativeName>
        <fullName evidence="4">Homoserine transsuccinylase</fullName>
        <shortName evidence="4">HTS</shortName>
    </alternativeName>
</protein>
<accession>A0A975FZU6</accession>
<evidence type="ECO:0000256" key="1">
    <source>
        <dbReference type="ARBA" id="ARBA00022605"/>
    </source>
</evidence>
<comment type="pathway">
    <text evidence="4">Amino-acid biosynthesis; L-methionine biosynthesis via de novo pathway; O-succinyl-L-homoserine from L-homoserine: step 1/1.</text>
</comment>
<dbReference type="PANTHER" id="PTHR20919">
    <property type="entry name" value="HOMOSERINE O-SUCCINYLTRANSFERASE"/>
    <property type="match status" value="1"/>
</dbReference>
<dbReference type="RefSeq" id="WP_211937918.1">
    <property type="nucleotide sequence ID" value="NZ_CP073078.1"/>
</dbReference>
<keyword evidence="1 4" id="KW-0028">Amino-acid biosynthesis</keyword>
<feature type="site" description="Important for acyl-CoA specificity" evidence="4">
    <location>
        <position position="92"/>
    </location>
</feature>
<dbReference type="GO" id="GO:0009086">
    <property type="term" value="P:methionine biosynthetic process"/>
    <property type="evidence" value="ECO:0007669"/>
    <property type="project" value="UniProtKB-UniRule"/>
</dbReference>
<dbReference type="SUPFAM" id="SSF52317">
    <property type="entry name" value="Class I glutamine amidotransferase-like"/>
    <property type="match status" value="1"/>
</dbReference>
<dbReference type="PIRSF" id="PIRSF000450">
    <property type="entry name" value="H_ser_succinyltr"/>
    <property type="match status" value="1"/>
</dbReference>
<keyword evidence="7" id="KW-1185">Reference proteome</keyword>
<evidence type="ECO:0000313" key="6">
    <source>
        <dbReference type="EMBL" id="QUD87867.1"/>
    </source>
</evidence>
<sequence>MPDGLTDQPPPPLRVALVNNMPDAAVAVTERQFRTLAQAAAPDRVVEILPFEIPGIERTEAIRARMAARYRPIEALDEAAPDLLIVTGADPGSKPLPENAFWPGFSRLIDWAADRRQPTLWSCLAAHAAAWRLDGVPRHKLGLKMSGVFDCRPADGGRLTRGLEAGWAFPHSHYNDVIEPDLVAAGYRLISRSPVAGVDSFTRGDDPFLFLQGHPEYDHDSLALEFRRDFRAFVHGERDSLPAVPANLYPAEVEQALAALRDEALSAPSPELLARWPREDGLAGRPAPWRAAAARLVANWLASVLAPVAREVSRRP</sequence>
<comment type="function">
    <text evidence="4">Transfers a succinyl group from succinyl-CoA to L-homoserine, forming succinyl-L-homoserine.</text>
</comment>
<gene>
    <name evidence="4" type="primary">metAS</name>
    <name evidence="6" type="ORF">KCG34_22955</name>
</gene>
<feature type="active site" evidence="4">
    <location>
        <position position="216"/>
    </location>
</feature>
<keyword evidence="2 4" id="KW-0808">Transferase</keyword>
<dbReference type="Proteomes" id="UP000676409">
    <property type="component" value="Chromosome"/>
</dbReference>
<dbReference type="EC" id="2.3.1.46" evidence="4"/>
<dbReference type="Gene3D" id="3.40.50.880">
    <property type="match status" value="1"/>
</dbReference>
<dbReference type="GO" id="GO:0008899">
    <property type="term" value="F:homoserine O-succinyltransferase activity"/>
    <property type="evidence" value="ECO:0007669"/>
    <property type="project" value="UniProtKB-EC"/>
</dbReference>
<evidence type="ECO:0000256" key="5">
    <source>
        <dbReference type="PIRSR" id="PIRSR000450-1"/>
    </source>
</evidence>
<dbReference type="EMBL" id="CP073078">
    <property type="protein sequence ID" value="QUD87867.1"/>
    <property type="molecule type" value="Genomic_DNA"/>
</dbReference>
<evidence type="ECO:0000256" key="3">
    <source>
        <dbReference type="ARBA" id="ARBA00023315"/>
    </source>
</evidence>
<organism evidence="6 7">
    <name type="scientific">Phenylobacterium montanum</name>
    <dbReference type="NCBI Taxonomy" id="2823693"/>
    <lineage>
        <taxon>Bacteria</taxon>
        <taxon>Pseudomonadati</taxon>
        <taxon>Pseudomonadota</taxon>
        <taxon>Alphaproteobacteria</taxon>
        <taxon>Caulobacterales</taxon>
        <taxon>Caulobacteraceae</taxon>
        <taxon>Phenylobacterium</taxon>
    </lineage>
</organism>
<feature type="active site" description="Proton acceptor" evidence="4">
    <location>
        <position position="214"/>
    </location>
</feature>
<feature type="active site" description="Acyl-thioester intermediate" evidence="4 5">
    <location>
        <position position="123"/>
    </location>
</feature>
<dbReference type="PANTHER" id="PTHR20919:SF0">
    <property type="entry name" value="HOMOSERINE O-SUCCINYLTRANSFERASE"/>
    <property type="match status" value="1"/>
</dbReference>
<comment type="similarity">
    <text evidence="4">Belongs to the MetA family.</text>
</comment>
<feature type="binding site" evidence="4">
    <location>
        <position position="172"/>
    </location>
    <ligand>
        <name>substrate</name>
    </ligand>
</feature>
<comment type="caution">
    <text evidence="4">Lacks conserved residue(s) required for the propagation of feature annotation.</text>
</comment>
<feature type="binding site" evidence="4">
    <location>
        <position position="144"/>
    </location>
    <ligand>
        <name>substrate</name>
    </ligand>
</feature>
<comment type="subcellular location">
    <subcellularLocation>
        <location evidence="4">Cytoplasm</location>
    </subcellularLocation>
</comment>
<dbReference type="AlphaFoldDB" id="A0A975FZU6"/>
<proteinExistence type="inferred from homology"/>
<dbReference type="GO" id="GO:0004414">
    <property type="term" value="F:homoserine O-acetyltransferase activity"/>
    <property type="evidence" value="ECO:0007669"/>
    <property type="project" value="UniProtKB-UniRule"/>
</dbReference>
<dbReference type="InterPro" id="IPR029062">
    <property type="entry name" value="Class_I_gatase-like"/>
</dbReference>
<comment type="catalytic activity">
    <reaction evidence="4">
        <text>L-homoserine + succinyl-CoA = O-succinyl-L-homoserine + CoA</text>
        <dbReference type="Rhea" id="RHEA:22008"/>
        <dbReference type="ChEBI" id="CHEBI:57287"/>
        <dbReference type="ChEBI" id="CHEBI:57292"/>
        <dbReference type="ChEBI" id="CHEBI:57476"/>
        <dbReference type="ChEBI" id="CHEBI:57661"/>
        <dbReference type="EC" id="2.3.1.46"/>
    </reaction>
</comment>
<feature type="site" description="Important for acyl-CoA specificity" evidence="4">
    <location>
        <position position="124"/>
    </location>
</feature>
<reference evidence="6" key="1">
    <citation type="submission" date="2021-04" db="EMBL/GenBank/DDBJ databases">
        <title>The complete genome sequence of Caulobacter sp. S6.</title>
        <authorList>
            <person name="Tang Y."/>
            <person name="Ouyang W."/>
            <person name="Liu Q."/>
            <person name="Huang B."/>
            <person name="Guo Z."/>
            <person name="Lei P."/>
        </authorList>
    </citation>
    <scope>NUCLEOTIDE SEQUENCE</scope>
    <source>
        <strain evidence="6">S6</strain>
    </source>
</reference>
<evidence type="ECO:0000313" key="7">
    <source>
        <dbReference type="Proteomes" id="UP000676409"/>
    </source>
</evidence>